<dbReference type="InterPro" id="IPR052158">
    <property type="entry name" value="INH-QAR"/>
</dbReference>
<dbReference type="Pfam" id="PF12833">
    <property type="entry name" value="HTH_18"/>
    <property type="match status" value="1"/>
</dbReference>
<evidence type="ECO:0000256" key="1">
    <source>
        <dbReference type="ARBA" id="ARBA00023015"/>
    </source>
</evidence>
<proteinExistence type="predicted"/>
<evidence type="ECO:0000313" key="6">
    <source>
        <dbReference type="EMBL" id="WCO68270.1"/>
    </source>
</evidence>
<dbReference type="AlphaFoldDB" id="A0AAE9Y7B2"/>
<gene>
    <name evidence="6" type="ORF">PO878_05955</name>
</gene>
<dbReference type="SUPFAM" id="SSF52317">
    <property type="entry name" value="Class I glutamine amidotransferase-like"/>
    <property type="match status" value="1"/>
</dbReference>
<dbReference type="PANTHER" id="PTHR43130:SF3">
    <property type="entry name" value="HTH-TYPE TRANSCRIPTIONAL REGULATOR RV1931C"/>
    <property type="match status" value="1"/>
</dbReference>
<protein>
    <submittedName>
        <fullName evidence="6">DJ-1/PfpI family protein</fullName>
    </submittedName>
</protein>
<sequence length="329" mass="34497">MDARRTVVLVAYDGFQLLDLAGPSDVLATATTLLGGHDGYRLVVATPGGATVASTSGVRTAADVALADAPAGPVHTALVVGGAGSRPAAADPALLAQVRALSAAAERTASVCTGALVLAAAGLLDGYRATTHWAWCDHLARTPGVDVEPDRIHVHDRDRWTSAGVTAGIDLALALVEADHGPDLAHEVARWLVVFARRPGGQAQFSAQLRGQDAHDPRLRDLLRWLPDHLDGDLAVARLAARAGMSPRTFARAFRAQVGTTPAAHVEALRVEAARRLLETTDLTVAAVARAVGLGRPETLHRAFSRRVGTTPDRYRQHHAHPTTTGATP</sequence>
<name>A0AAE9Y7B2_9ACTN</name>
<dbReference type="InterPro" id="IPR018060">
    <property type="entry name" value="HTH_AraC"/>
</dbReference>
<feature type="region of interest" description="Disordered" evidence="4">
    <location>
        <begin position="308"/>
        <end position="329"/>
    </location>
</feature>
<dbReference type="SUPFAM" id="SSF46689">
    <property type="entry name" value="Homeodomain-like"/>
    <property type="match status" value="2"/>
</dbReference>
<dbReference type="SMART" id="SM00342">
    <property type="entry name" value="HTH_ARAC"/>
    <property type="match status" value="1"/>
</dbReference>
<dbReference type="GO" id="GO:0003700">
    <property type="term" value="F:DNA-binding transcription factor activity"/>
    <property type="evidence" value="ECO:0007669"/>
    <property type="project" value="InterPro"/>
</dbReference>
<dbReference type="Pfam" id="PF01965">
    <property type="entry name" value="DJ-1_PfpI"/>
    <property type="match status" value="1"/>
</dbReference>
<evidence type="ECO:0000256" key="4">
    <source>
        <dbReference type="SAM" id="MobiDB-lite"/>
    </source>
</evidence>
<feature type="domain" description="HTH araC/xylS-type" evidence="5">
    <location>
        <begin position="220"/>
        <end position="318"/>
    </location>
</feature>
<dbReference type="KEGG" id="ima:PO878_05955"/>
<evidence type="ECO:0000259" key="5">
    <source>
        <dbReference type="PROSITE" id="PS01124"/>
    </source>
</evidence>
<dbReference type="GO" id="GO:0043565">
    <property type="term" value="F:sequence-specific DNA binding"/>
    <property type="evidence" value="ECO:0007669"/>
    <property type="project" value="InterPro"/>
</dbReference>
<dbReference type="InterPro" id="IPR029062">
    <property type="entry name" value="Class_I_gatase-like"/>
</dbReference>
<evidence type="ECO:0000256" key="2">
    <source>
        <dbReference type="ARBA" id="ARBA00023125"/>
    </source>
</evidence>
<dbReference type="InterPro" id="IPR018062">
    <property type="entry name" value="HTH_AraC-typ_CS"/>
</dbReference>
<keyword evidence="7" id="KW-1185">Reference proteome</keyword>
<dbReference type="RefSeq" id="WP_272737787.1">
    <property type="nucleotide sequence ID" value="NZ_CP116942.1"/>
</dbReference>
<dbReference type="Gene3D" id="1.10.10.60">
    <property type="entry name" value="Homeodomain-like"/>
    <property type="match status" value="1"/>
</dbReference>
<dbReference type="InterPro" id="IPR002818">
    <property type="entry name" value="DJ-1/PfpI"/>
</dbReference>
<organism evidence="6 7">
    <name type="scientific">Iamia majanohamensis</name>
    <dbReference type="NCBI Taxonomy" id="467976"/>
    <lineage>
        <taxon>Bacteria</taxon>
        <taxon>Bacillati</taxon>
        <taxon>Actinomycetota</taxon>
        <taxon>Acidimicrobiia</taxon>
        <taxon>Acidimicrobiales</taxon>
        <taxon>Iamiaceae</taxon>
        <taxon>Iamia</taxon>
    </lineage>
</organism>
<dbReference type="EMBL" id="CP116942">
    <property type="protein sequence ID" value="WCO68270.1"/>
    <property type="molecule type" value="Genomic_DNA"/>
</dbReference>
<dbReference type="PANTHER" id="PTHR43130">
    <property type="entry name" value="ARAC-FAMILY TRANSCRIPTIONAL REGULATOR"/>
    <property type="match status" value="1"/>
</dbReference>
<keyword evidence="1" id="KW-0805">Transcription regulation</keyword>
<dbReference type="Proteomes" id="UP001216390">
    <property type="component" value="Chromosome"/>
</dbReference>
<dbReference type="PROSITE" id="PS00041">
    <property type="entry name" value="HTH_ARAC_FAMILY_1"/>
    <property type="match status" value="1"/>
</dbReference>
<dbReference type="PROSITE" id="PS01124">
    <property type="entry name" value="HTH_ARAC_FAMILY_2"/>
    <property type="match status" value="1"/>
</dbReference>
<dbReference type="InterPro" id="IPR009057">
    <property type="entry name" value="Homeodomain-like_sf"/>
</dbReference>
<reference evidence="6" key="1">
    <citation type="submission" date="2023-01" db="EMBL/GenBank/DDBJ databases">
        <title>The diversity of Class Acidimicrobiia in South China Sea sediment environments and the proposal of Iamia marina sp. nov., a novel species of the genus Iamia.</title>
        <authorList>
            <person name="He Y."/>
            <person name="Tian X."/>
        </authorList>
    </citation>
    <scope>NUCLEOTIDE SEQUENCE</scope>
    <source>
        <strain evidence="6">DSM 19957</strain>
    </source>
</reference>
<keyword evidence="2" id="KW-0238">DNA-binding</keyword>
<dbReference type="Gene3D" id="3.40.50.880">
    <property type="match status" value="1"/>
</dbReference>
<accession>A0AAE9Y7B2</accession>
<evidence type="ECO:0000256" key="3">
    <source>
        <dbReference type="ARBA" id="ARBA00023163"/>
    </source>
</evidence>
<evidence type="ECO:0000313" key="7">
    <source>
        <dbReference type="Proteomes" id="UP001216390"/>
    </source>
</evidence>
<keyword evidence="3" id="KW-0804">Transcription</keyword>